<feature type="signal peptide" evidence="1">
    <location>
        <begin position="1"/>
        <end position="20"/>
    </location>
</feature>
<keyword evidence="1" id="KW-0732">Signal</keyword>
<protein>
    <submittedName>
        <fullName evidence="2">Uncharacterized protein</fullName>
    </submittedName>
</protein>
<evidence type="ECO:0000256" key="1">
    <source>
        <dbReference type="SAM" id="SignalP"/>
    </source>
</evidence>
<evidence type="ECO:0000313" key="3">
    <source>
        <dbReference type="Proteomes" id="UP001552427"/>
    </source>
</evidence>
<name>A0ABV3H5L5_9ACTN</name>
<dbReference type="PROSITE" id="PS51257">
    <property type="entry name" value="PROKAR_LIPOPROTEIN"/>
    <property type="match status" value="1"/>
</dbReference>
<dbReference type="RefSeq" id="WP_364451731.1">
    <property type="nucleotide sequence ID" value="NZ_JBFARM010000005.1"/>
</dbReference>
<dbReference type="Proteomes" id="UP001552427">
    <property type="component" value="Unassembled WGS sequence"/>
</dbReference>
<comment type="caution">
    <text evidence="2">The sequence shown here is derived from an EMBL/GenBank/DDBJ whole genome shotgun (WGS) entry which is preliminary data.</text>
</comment>
<keyword evidence="3" id="KW-1185">Reference proteome</keyword>
<evidence type="ECO:0000313" key="2">
    <source>
        <dbReference type="EMBL" id="MEV4287794.1"/>
    </source>
</evidence>
<proteinExistence type="predicted"/>
<organism evidence="2 3">
    <name type="scientific">Nonomuraea bangladeshensis</name>
    <dbReference type="NCBI Taxonomy" id="404385"/>
    <lineage>
        <taxon>Bacteria</taxon>
        <taxon>Bacillati</taxon>
        <taxon>Actinomycetota</taxon>
        <taxon>Actinomycetes</taxon>
        <taxon>Streptosporangiales</taxon>
        <taxon>Streptosporangiaceae</taxon>
        <taxon>Nonomuraea</taxon>
    </lineage>
</organism>
<sequence>MRLLRTAVVLSLAALLAACASSTTDKDAAAVVTALAEQGLPVKLSVAYDESTDPNHLLGRPNGYTSKAAFTDSRIDASQVAGDKGDVGLGGGVEVFDDAATAEKRAEYIKAVATAPMLAEYTYIAGNVVVRVSKHITPTDAKAYEDALAKIAQ</sequence>
<accession>A0ABV3H5L5</accession>
<dbReference type="EMBL" id="JBFARM010000005">
    <property type="protein sequence ID" value="MEV4287794.1"/>
    <property type="molecule type" value="Genomic_DNA"/>
</dbReference>
<feature type="chain" id="PRO_5046711254" evidence="1">
    <location>
        <begin position="21"/>
        <end position="153"/>
    </location>
</feature>
<gene>
    <name evidence="2" type="ORF">AB0K40_19985</name>
</gene>
<reference evidence="2 3" key="1">
    <citation type="submission" date="2024-06" db="EMBL/GenBank/DDBJ databases">
        <title>The Natural Products Discovery Center: Release of the First 8490 Sequenced Strains for Exploring Actinobacteria Biosynthetic Diversity.</title>
        <authorList>
            <person name="Kalkreuter E."/>
            <person name="Kautsar S.A."/>
            <person name="Yang D."/>
            <person name="Bader C.D."/>
            <person name="Teijaro C.N."/>
            <person name="Fluegel L."/>
            <person name="Davis C.M."/>
            <person name="Simpson J.R."/>
            <person name="Lauterbach L."/>
            <person name="Steele A.D."/>
            <person name="Gui C."/>
            <person name="Meng S."/>
            <person name="Li G."/>
            <person name="Viehrig K."/>
            <person name="Ye F."/>
            <person name="Su P."/>
            <person name="Kiefer A.F."/>
            <person name="Nichols A."/>
            <person name="Cepeda A.J."/>
            <person name="Yan W."/>
            <person name="Fan B."/>
            <person name="Jiang Y."/>
            <person name="Adhikari A."/>
            <person name="Zheng C.-J."/>
            <person name="Schuster L."/>
            <person name="Cowan T.M."/>
            <person name="Smanski M.J."/>
            <person name="Chevrette M.G."/>
            <person name="De Carvalho L.P.S."/>
            <person name="Shen B."/>
        </authorList>
    </citation>
    <scope>NUCLEOTIDE SEQUENCE [LARGE SCALE GENOMIC DNA]</scope>
    <source>
        <strain evidence="2 3">NPDC049574</strain>
    </source>
</reference>